<feature type="region of interest" description="Disordered" evidence="3">
    <location>
        <begin position="318"/>
        <end position="344"/>
    </location>
</feature>
<dbReference type="SUPFAM" id="SSF48371">
    <property type="entry name" value="ARM repeat"/>
    <property type="match status" value="1"/>
</dbReference>
<sequence length="870" mass="100181">MIAEFNPLDTILQQLEDLESDFPDLVVKKSQFSMGSVIGKGGFGEVYRAKDRKSQKECAYKQIFSEKLEGHRMRRYIAEIKTMASCYNMFLVPLVGFTAEAPYSIVTEYMPRGSLDKYIRKRHANDVCPLSGTQLTSIAIGIAHGMIHLHQKGIIHRDLKAANILLDNRYFPKICDFGIARFEDIGGGMTQKIGTPNYMAPELIVSNAYDNKVDVYAFGMILFEMSEGVRPFKGMKLMEIFSSVVKNQQRPEFSNATPESLQKLISKCWAQDPKERPPFEEIFEILSKGIAAFPDTKLREIRRFCKLIRRDEEKRGPIREQHERELKERQLARQKGQKVDPRKKTEDIEFSDYYEEDEYDRPIVVDNNILSPIGEKAPNRQSSRSSKFDIKNLSDPDSPTFEKDLNHYANSLQPKQVSSFIQLLIPHLKSANNNSSNNKGTSVSSLRAIVHVVTRLMNRNKNFIIEILKTQFVTLLPVYDDRLIDECIEFYRILFEKHQDRLTDEHIPYVTEMLQKRPSTMLCMFSSYVTACSGVENYYVDLLFDLPRIVKDTPDGKLLLTILDYMMATNPKYAKINMNRVLDIFYSFLKSNDPGTAVLAMRGLIRFKAKINEKDIPYLTKYLHNNVLWSHTLRYLGESQFILSSDELVRALVYRASHSKLAALILLRIASSPSEAPTLLKYPQWMVISEEHQKEAFQIFCVLFLNKNNRRTLTVSEQFPYFLKNIARTGEDVYIGVIPSIIKRATINSRTIKDLTQSGFLATFLEEVTKKNDTASYKFLLIVTDKLARTGYSDEFLRIANTLMTVMNNASLFPKCISVFIVLSQHQKCVQMFLNSGVLQYLEQYKQNSHHATDVTKFIEKVKSHKFADK</sequence>
<organism evidence="5 6">
    <name type="scientific">Tritrichomonas foetus</name>
    <dbReference type="NCBI Taxonomy" id="1144522"/>
    <lineage>
        <taxon>Eukaryota</taxon>
        <taxon>Metamonada</taxon>
        <taxon>Parabasalia</taxon>
        <taxon>Tritrichomonadida</taxon>
        <taxon>Tritrichomonadidae</taxon>
        <taxon>Tritrichomonas</taxon>
    </lineage>
</organism>
<comment type="caution">
    <text evidence="5">The sequence shown here is derived from an EMBL/GenBank/DDBJ whole genome shotgun (WGS) entry which is preliminary data.</text>
</comment>
<feature type="region of interest" description="Disordered" evidence="3">
    <location>
        <begin position="372"/>
        <end position="396"/>
    </location>
</feature>
<dbReference type="Gene3D" id="1.10.510.10">
    <property type="entry name" value="Transferase(Phosphotransferase) domain 1"/>
    <property type="match status" value="1"/>
</dbReference>
<keyword evidence="6" id="KW-1185">Reference proteome</keyword>
<dbReference type="PANTHER" id="PTHR44329">
    <property type="entry name" value="SERINE/THREONINE-PROTEIN KINASE TNNI3K-RELATED"/>
    <property type="match status" value="1"/>
</dbReference>
<dbReference type="RefSeq" id="XP_068349323.1">
    <property type="nucleotide sequence ID" value="XM_068495246.1"/>
</dbReference>
<dbReference type="Pfam" id="PF00069">
    <property type="entry name" value="Pkinase"/>
    <property type="match status" value="1"/>
</dbReference>
<dbReference type="GeneID" id="94829950"/>
<feature type="compositionally biased region" description="Basic and acidic residues" evidence="3">
    <location>
        <begin position="386"/>
        <end position="396"/>
    </location>
</feature>
<dbReference type="GO" id="GO:0004674">
    <property type="term" value="F:protein serine/threonine kinase activity"/>
    <property type="evidence" value="ECO:0007669"/>
    <property type="project" value="TreeGrafter"/>
</dbReference>
<evidence type="ECO:0000259" key="4">
    <source>
        <dbReference type="PROSITE" id="PS50011"/>
    </source>
</evidence>
<dbReference type="PRINTS" id="PR00109">
    <property type="entry name" value="TYRKINASE"/>
</dbReference>
<dbReference type="PANTHER" id="PTHR44329:SF298">
    <property type="entry name" value="MIXED LINEAGE KINASE DOMAIN-LIKE PROTEIN"/>
    <property type="match status" value="1"/>
</dbReference>
<keyword evidence="5" id="KW-0418">Kinase</keyword>
<dbReference type="InterPro" id="IPR051681">
    <property type="entry name" value="Ser/Thr_Kinases-Pseudokinases"/>
</dbReference>
<dbReference type="AlphaFoldDB" id="A0A1J4JAI7"/>
<keyword evidence="1" id="KW-0547">Nucleotide-binding</keyword>
<reference evidence="5" key="1">
    <citation type="submission" date="2016-10" db="EMBL/GenBank/DDBJ databases">
        <authorList>
            <person name="Benchimol M."/>
            <person name="Almeida L.G."/>
            <person name="Vasconcelos A.T."/>
            <person name="Perreira-Neves A."/>
            <person name="Rosa I.A."/>
            <person name="Tasca T."/>
            <person name="Bogo M.R."/>
            <person name="de Souza W."/>
        </authorList>
    </citation>
    <scope>NUCLEOTIDE SEQUENCE [LARGE SCALE GENOMIC DNA]</scope>
    <source>
        <strain evidence="5">K</strain>
    </source>
</reference>
<gene>
    <name evidence="5" type="ORF">TRFO_10111</name>
</gene>
<dbReference type="InterPro" id="IPR001245">
    <property type="entry name" value="Ser-Thr/Tyr_kinase_cat_dom"/>
</dbReference>
<dbReference type="OrthoDB" id="339325at2759"/>
<dbReference type="EMBL" id="MLAK01001193">
    <property type="protein sequence ID" value="OHS96186.1"/>
    <property type="molecule type" value="Genomic_DNA"/>
</dbReference>
<evidence type="ECO:0000256" key="3">
    <source>
        <dbReference type="SAM" id="MobiDB-lite"/>
    </source>
</evidence>
<feature type="domain" description="Protein kinase" evidence="4">
    <location>
        <begin position="32"/>
        <end position="293"/>
    </location>
</feature>
<accession>A0A1J4JAI7</accession>
<dbReference type="SUPFAM" id="SSF56112">
    <property type="entry name" value="Protein kinase-like (PK-like)"/>
    <property type="match status" value="1"/>
</dbReference>
<dbReference type="VEuPathDB" id="TrichDB:TRFO_10111"/>
<dbReference type="SMART" id="SM00220">
    <property type="entry name" value="S_TKc"/>
    <property type="match status" value="1"/>
</dbReference>
<evidence type="ECO:0000256" key="2">
    <source>
        <dbReference type="ARBA" id="ARBA00022840"/>
    </source>
</evidence>
<dbReference type="PROSITE" id="PS00108">
    <property type="entry name" value="PROTEIN_KINASE_ST"/>
    <property type="match status" value="1"/>
</dbReference>
<dbReference type="InterPro" id="IPR008271">
    <property type="entry name" value="Ser/Thr_kinase_AS"/>
</dbReference>
<proteinExistence type="predicted"/>
<dbReference type="Proteomes" id="UP000179807">
    <property type="component" value="Unassembled WGS sequence"/>
</dbReference>
<evidence type="ECO:0000313" key="5">
    <source>
        <dbReference type="EMBL" id="OHS96186.1"/>
    </source>
</evidence>
<evidence type="ECO:0000256" key="1">
    <source>
        <dbReference type="ARBA" id="ARBA00022741"/>
    </source>
</evidence>
<keyword evidence="5" id="KW-0808">Transferase</keyword>
<dbReference type="PROSITE" id="PS50011">
    <property type="entry name" value="PROTEIN_KINASE_DOM"/>
    <property type="match status" value="1"/>
</dbReference>
<evidence type="ECO:0000313" key="6">
    <source>
        <dbReference type="Proteomes" id="UP000179807"/>
    </source>
</evidence>
<dbReference type="InterPro" id="IPR000719">
    <property type="entry name" value="Prot_kinase_dom"/>
</dbReference>
<keyword evidence="2" id="KW-0067">ATP-binding</keyword>
<dbReference type="GO" id="GO:0005524">
    <property type="term" value="F:ATP binding"/>
    <property type="evidence" value="ECO:0007669"/>
    <property type="project" value="UniProtKB-KW"/>
</dbReference>
<dbReference type="InterPro" id="IPR011009">
    <property type="entry name" value="Kinase-like_dom_sf"/>
</dbReference>
<dbReference type="InterPro" id="IPR016024">
    <property type="entry name" value="ARM-type_fold"/>
</dbReference>
<name>A0A1J4JAI7_9EUKA</name>
<dbReference type="CDD" id="cd13999">
    <property type="entry name" value="STKc_MAP3K-like"/>
    <property type="match status" value="1"/>
</dbReference>
<protein>
    <submittedName>
        <fullName evidence="5">TKL family protein kinase</fullName>
    </submittedName>
</protein>